<evidence type="ECO:0000313" key="6">
    <source>
        <dbReference type="Proteomes" id="UP000317496"/>
    </source>
</evidence>
<keyword evidence="4" id="KW-0472">Membrane</keyword>
<keyword evidence="6" id="KW-1185">Reference proteome</keyword>
<name>A0A516H216_9PROT</name>
<proteinExistence type="predicted"/>
<keyword evidence="1" id="KW-0378">Hydrolase</keyword>
<evidence type="ECO:0000313" key="5">
    <source>
        <dbReference type="EMBL" id="QDO97812.1"/>
    </source>
</evidence>
<dbReference type="InterPro" id="IPR033704">
    <property type="entry name" value="dUTPase_trimeric"/>
</dbReference>
<keyword evidence="4" id="KW-0812">Transmembrane</keyword>
<evidence type="ECO:0000256" key="1">
    <source>
        <dbReference type="ARBA" id="ARBA00022801"/>
    </source>
</evidence>
<evidence type="ECO:0000256" key="4">
    <source>
        <dbReference type="SAM" id="Phobius"/>
    </source>
</evidence>
<dbReference type="InterPro" id="IPR011962">
    <property type="entry name" value="dCTP_deaminase"/>
</dbReference>
<dbReference type="Proteomes" id="UP000317496">
    <property type="component" value="Chromosome"/>
</dbReference>
<keyword evidence="4" id="KW-1133">Transmembrane helix</keyword>
<gene>
    <name evidence="5" type="ORF">FNB15_11275</name>
</gene>
<sequence length="280" mass="30938">MILTSQQILAKAIVTVGDAPAQASARATTYDATVGEIITGGKTISSQSYTLRPRGLVWVVSRETFKIPHDVTGLATLKTSWTHDGVLALTLGIVDPGWDGPLATAIVNFSREEFEIEKGKPFFRLLFMNHEATTPKPERKSVEQYTKQVEKLTKSFSNTFLTIDSLAPELSEKIFGFISPKLTMRIGLIALVIAILSVTVPVAWLSVPPIYNSLQKDNAKVDSLLENHKLHTSEINTLKERTLKIGTQDEKLHEIEAQYRALARKIDELTSKTKPSPGAR</sequence>
<dbReference type="SUPFAM" id="SSF51283">
    <property type="entry name" value="dUTPase-like"/>
    <property type="match status" value="1"/>
</dbReference>
<evidence type="ECO:0000256" key="2">
    <source>
        <dbReference type="ARBA" id="ARBA00023080"/>
    </source>
</evidence>
<dbReference type="AlphaFoldDB" id="A0A516H216"/>
<dbReference type="GO" id="GO:0006229">
    <property type="term" value="P:dUTP biosynthetic process"/>
    <property type="evidence" value="ECO:0007669"/>
    <property type="project" value="InterPro"/>
</dbReference>
<protein>
    <submittedName>
        <fullName evidence="5">Uncharacterized protein</fullName>
    </submittedName>
</protein>
<dbReference type="InterPro" id="IPR036157">
    <property type="entry name" value="dUTPase-like_sf"/>
</dbReference>
<dbReference type="OrthoDB" id="6401091at2"/>
<keyword evidence="3" id="KW-0175">Coiled coil</keyword>
<dbReference type="Pfam" id="PF22769">
    <property type="entry name" value="DCD"/>
    <property type="match status" value="1"/>
</dbReference>
<evidence type="ECO:0000256" key="3">
    <source>
        <dbReference type="SAM" id="Coils"/>
    </source>
</evidence>
<organism evidence="5 6">
    <name type="scientific">Ferrovibrio terrae</name>
    <dbReference type="NCBI Taxonomy" id="2594003"/>
    <lineage>
        <taxon>Bacteria</taxon>
        <taxon>Pseudomonadati</taxon>
        <taxon>Pseudomonadota</taxon>
        <taxon>Alphaproteobacteria</taxon>
        <taxon>Rhodospirillales</taxon>
        <taxon>Rhodospirillaceae</taxon>
        <taxon>Ferrovibrio</taxon>
    </lineage>
</organism>
<accession>A0A516H216</accession>
<dbReference type="GO" id="GO:0008829">
    <property type="term" value="F:dCTP deaminase activity"/>
    <property type="evidence" value="ECO:0007669"/>
    <property type="project" value="InterPro"/>
</dbReference>
<dbReference type="KEGG" id="fer:FNB15_11275"/>
<keyword evidence="2" id="KW-0546">Nucleotide metabolism</keyword>
<feature type="coiled-coil region" evidence="3">
    <location>
        <begin position="221"/>
        <end position="272"/>
    </location>
</feature>
<dbReference type="EMBL" id="CP041636">
    <property type="protein sequence ID" value="QDO97812.1"/>
    <property type="molecule type" value="Genomic_DNA"/>
</dbReference>
<dbReference type="Gene3D" id="2.70.40.10">
    <property type="match status" value="1"/>
</dbReference>
<reference evidence="5 6" key="1">
    <citation type="submission" date="2019-07" db="EMBL/GenBank/DDBJ databases">
        <title>Genome sequencing for Ferrovibrio sp. K5.</title>
        <authorList>
            <person name="Park S.-J."/>
        </authorList>
    </citation>
    <scope>NUCLEOTIDE SEQUENCE [LARGE SCALE GENOMIC DNA]</scope>
    <source>
        <strain evidence="5 6">K5</strain>
    </source>
</reference>
<dbReference type="CDD" id="cd07557">
    <property type="entry name" value="trimeric_dUTPase"/>
    <property type="match status" value="1"/>
</dbReference>
<feature type="transmembrane region" description="Helical" evidence="4">
    <location>
        <begin position="186"/>
        <end position="207"/>
    </location>
</feature>
<dbReference type="RefSeq" id="WP_144068793.1">
    <property type="nucleotide sequence ID" value="NZ_CP041636.1"/>
</dbReference>